<dbReference type="RefSeq" id="WP_369339214.1">
    <property type="nucleotide sequence ID" value="NZ_JBFYGN010000016.1"/>
</dbReference>
<dbReference type="PANTHER" id="PTHR42928">
    <property type="entry name" value="TRICARBOXYLATE-BINDING PROTEIN"/>
    <property type="match status" value="1"/>
</dbReference>
<dbReference type="SUPFAM" id="SSF53850">
    <property type="entry name" value="Periplasmic binding protein-like II"/>
    <property type="match status" value="1"/>
</dbReference>
<keyword evidence="2" id="KW-0732">Signal</keyword>
<name>A0ABV3ZXX9_9BURK</name>
<dbReference type="InterPro" id="IPR005064">
    <property type="entry name" value="BUG"/>
</dbReference>
<dbReference type="Gene3D" id="3.40.190.10">
    <property type="entry name" value="Periplasmic binding protein-like II"/>
    <property type="match status" value="1"/>
</dbReference>
<dbReference type="EMBL" id="JBFYGN010000016">
    <property type="protein sequence ID" value="MEX8194029.1"/>
    <property type="molecule type" value="Genomic_DNA"/>
</dbReference>
<protein>
    <submittedName>
        <fullName evidence="3">Tripartite tricarboxylate transporter substrate binding protein</fullName>
    </submittedName>
</protein>
<sequence length="355" mass="37779">MSANQAHHPGFHRPQPSWLASMLLVCCAMAAGTAAAQTSGTSASAWKPSKATEFIVPSGAGAALDLAARKLTELLARDGQTPGFVVSNKSGAHAIGALEGLHRPPGDAHTLMTLSTSYGNSLAQNALPAHLQKGTPLVTLFREFTTVVVRADSPLRNAQDLVAQLRQDPEKYSIGIATTLGNHIHLGVAQPLQQGGVNIQKLRIVPYKSSAESMVALAGGHLDVISATTPNLLPYLQSGRVRVLAIAADKRLEGAFAQSPTWKEQGIDYVSDSFQGVMTTPGASAAQQAYWVNALRKVSETREWKEFVALNQWEPIFLGPQDTARALHAQVERSHALLTELGLLPASSLRVANAR</sequence>
<organism evidence="3 4">
    <name type="scientific">Comamonas guangdongensis</name>
    <dbReference type="NCBI Taxonomy" id="510515"/>
    <lineage>
        <taxon>Bacteria</taxon>
        <taxon>Pseudomonadati</taxon>
        <taxon>Pseudomonadota</taxon>
        <taxon>Betaproteobacteria</taxon>
        <taxon>Burkholderiales</taxon>
        <taxon>Comamonadaceae</taxon>
        <taxon>Comamonas</taxon>
    </lineage>
</organism>
<accession>A0ABV3ZXX9</accession>
<evidence type="ECO:0000256" key="2">
    <source>
        <dbReference type="SAM" id="SignalP"/>
    </source>
</evidence>
<dbReference type="CDD" id="cd07012">
    <property type="entry name" value="PBP2_Bug_TTT"/>
    <property type="match status" value="1"/>
</dbReference>
<feature type="chain" id="PRO_5046711492" evidence="2">
    <location>
        <begin position="31"/>
        <end position="355"/>
    </location>
</feature>
<dbReference type="Pfam" id="PF03401">
    <property type="entry name" value="TctC"/>
    <property type="match status" value="1"/>
</dbReference>
<evidence type="ECO:0000313" key="4">
    <source>
        <dbReference type="Proteomes" id="UP001561046"/>
    </source>
</evidence>
<proteinExistence type="inferred from homology"/>
<evidence type="ECO:0000313" key="3">
    <source>
        <dbReference type="EMBL" id="MEX8194029.1"/>
    </source>
</evidence>
<dbReference type="PIRSF" id="PIRSF017082">
    <property type="entry name" value="YflP"/>
    <property type="match status" value="1"/>
</dbReference>
<dbReference type="PANTHER" id="PTHR42928:SF3">
    <property type="entry name" value="UPF0065 PROTEIN YFLP"/>
    <property type="match status" value="1"/>
</dbReference>
<dbReference type="Proteomes" id="UP001561046">
    <property type="component" value="Unassembled WGS sequence"/>
</dbReference>
<comment type="caution">
    <text evidence="3">The sequence shown here is derived from an EMBL/GenBank/DDBJ whole genome shotgun (WGS) entry which is preliminary data.</text>
</comment>
<evidence type="ECO:0000256" key="1">
    <source>
        <dbReference type="ARBA" id="ARBA00006987"/>
    </source>
</evidence>
<dbReference type="Gene3D" id="3.40.190.150">
    <property type="entry name" value="Bordetella uptake gene, domain 1"/>
    <property type="match status" value="1"/>
</dbReference>
<reference evidence="3 4" key="1">
    <citation type="journal article" date="2013" name="Int. J. Syst. Evol. Microbiol.">
        <title>Comamonas guangdongensis sp. nov., isolated from subterranean forest sediment, and emended description of the genus Comamonas.</title>
        <authorList>
            <person name="Zhang J."/>
            <person name="Wang Y."/>
            <person name="Zhou S."/>
            <person name="Wu C."/>
            <person name="He J."/>
            <person name="Li F."/>
        </authorList>
    </citation>
    <scope>NUCLEOTIDE SEQUENCE [LARGE SCALE GENOMIC DNA]</scope>
    <source>
        <strain evidence="3 4">CCTCC AB2011133</strain>
    </source>
</reference>
<gene>
    <name evidence="3" type="ORF">AB6724_14400</name>
</gene>
<keyword evidence="4" id="KW-1185">Reference proteome</keyword>
<comment type="similarity">
    <text evidence="1">Belongs to the UPF0065 (bug) family.</text>
</comment>
<dbReference type="InterPro" id="IPR042100">
    <property type="entry name" value="Bug_dom1"/>
</dbReference>
<feature type="signal peptide" evidence="2">
    <location>
        <begin position="1"/>
        <end position="30"/>
    </location>
</feature>